<dbReference type="InterPro" id="IPR000528">
    <property type="entry name" value="Plant_nsLTP"/>
</dbReference>
<comment type="function">
    <text evidence="4">Plant non-specific lipid-transfer proteins transfer phospholipids as well as galactolipids across membranes. May play a role in wax or cutin deposition in the cell walls of expanding epidermal cells and certain secretory tissues.</text>
</comment>
<dbReference type="InterPro" id="IPR036312">
    <property type="entry name" value="Bifun_inhib/LTP/seed_sf"/>
</dbReference>
<dbReference type="GO" id="GO:0006869">
    <property type="term" value="P:lipid transport"/>
    <property type="evidence" value="ECO:0007669"/>
    <property type="project" value="InterPro"/>
</dbReference>
<evidence type="ECO:0000256" key="4">
    <source>
        <dbReference type="RuleBase" id="RU000628"/>
    </source>
</evidence>
<proteinExistence type="inferred from homology"/>
<dbReference type="FunFam" id="1.10.110.10:FF:000002">
    <property type="entry name" value="Non-specific lipid-transfer protein"/>
    <property type="match status" value="1"/>
</dbReference>
<evidence type="ECO:0000256" key="1">
    <source>
        <dbReference type="ARBA" id="ARBA00009748"/>
    </source>
</evidence>
<keyword evidence="3" id="KW-1015">Disulfide bond</keyword>
<dbReference type="GeneID" id="113850962"/>
<dbReference type="AlphaFoldDB" id="A0A8B8K1F2"/>
<dbReference type="SMART" id="SM00499">
    <property type="entry name" value="AAI"/>
    <property type="match status" value="1"/>
</dbReference>
<evidence type="ECO:0000259" key="6">
    <source>
        <dbReference type="SMART" id="SM00499"/>
    </source>
</evidence>
<feature type="chain" id="PRO_5034503973" description="Non-specific lipid-transfer protein" evidence="5">
    <location>
        <begin position="22"/>
        <end position="115"/>
    </location>
</feature>
<sequence>MGTFKLAVVVVLCMAIVGSYTANAIDCGQVGGRLIPCIGYLRGGGPVPGACCGGVKGLLAMARTTADRRSICNCLKMAASGFRGLVPANAESLPGKCGIRIPYKISTSINCNSIN</sequence>
<evidence type="ECO:0000256" key="5">
    <source>
        <dbReference type="SAM" id="SignalP"/>
    </source>
</evidence>
<dbReference type="Gene3D" id="1.10.110.10">
    <property type="entry name" value="Plant lipid-transfer and hydrophobic proteins"/>
    <property type="match status" value="1"/>
</dbReference>
<keyword evidence="5" id="KW-0732">Signal</keyword>
<dbReference type="PROSITE" id="PS00597">
    <property type="entry name" value="PLANT_LTP"/>
    <property type="match status" value="1"/>
</dbReference>
<dbReference type="CDD" id="cd01960">
    <property type="entry name" value="nsLTP1"/>
    <property type="match status" value="1"/>
</dbReference>
<name>A0A8B8K1F2_ABRPR</name>
<dbReference type="Pfam" id="PF00234">
    <property type="entry name" value="Tryp_alpha_amyl"/>
    <property type="match status" value="1"/>
</dbReference>
<dbReference type="OrthoDB" id="1890443at2759"/>
<reference evidence="8" key="2">
    <citation type="submission" date="2025-08" db="UniProtKB">
        <authorList>
            <consortium name="RefSeq"/>
        </authorList>
    </citation>
    <scope>IDENTIFICATION</scope>
    <source>
        <tissue evidence="8">Young leaves</tissue>
    </source>
</reference>
<gene>
    <name evidence="8" type="primary">LOC113850962</name>
</gene>
<accession>A0A8B8K1F2</accession>
<comment type="similarity">
    <text evidence="1 4">Belongs to the plant LTP family.</text>
</comment>
<dbReference type="PANTHER" id="PTHR33076">
    <property type="entry name" value="NON-SPECIFIC LIPID-TRANSFER PROTEIN 2-RELATED"/>
    <property type="match status" value="1"/>
</dbReference>
<keyword evidence="7" id="KW-1185">Reference proteome</keyword>
<keyword evidence="4" id="KW-0446">Lipid-binding</keyword>
<evidence type="ECO:0000256" key="2">
    <source>
        <dbReference type="ARBA" id="ARBA00022448"/>
    </source>
</evidence>
<evidence type="ECO:0000313" key="7">
    <source>
        <dbReference type="Proteomes" id="UP000694853"/>
    </source>
</evidence>
<feature type="signal peptide" evidence="5">
    <location>
        <begin position="1"/>
        <end position="21"/>
    </location>
</feature>
<organism evidence="7 8">
    <name type="scientific">Abrus precatorius</name>
    <name type="common">Indian licorice</name>
    <name type="synonym">Glycine abrus</name>
    <dbReference type="NCBI Taxonomy" id="3816"/>
    <lineage>
        <taxon>Eukaryota</taxon>
        <taxon>Viridiplantae</taxon>
        <taxon>Streptophyta</taxon>
        <taxon>Embryophyta</taxon>
        <taxon>Tracheophyta</taxon>
        <taxon>Spermatophyta</taxon>
        <taxon>Magnoliopsida</taxon>
        <taxon>eudicotyledons</taxon>
        <taxon>Gunneridae</taxon>
        <taxon>Pentapetalae</taxon>
        <taxon>rosids</taxon>
        <taxon>fabids</taxon>
        <taxon>Fabales</taxon>
        <taxon>Fabaceae</taxon>
        <taxon>Papilionoideae</taxon>
        <taxon>50 kb inversion clade</taxon>
        <taxon>NPAAA clade</taxon>
        <taxon>indigoferoid/millettioid clade</taxon>
        <taxon>Abreae</taxon>
        <taxon>Abrus</taxon>
    </lineage>
</organism>
<dbReference type="SUPFAM" id="SSF47699">
    <property type="entry name" value="Bifunctional inhibitor/lipid-transfer protein/seed storage 2S albumin"/>
    <property type="match status" value="1"/>
</dbReference>
<dbReference type="InterPro" id="IPR016140">
    <property type="entry name" value="Bifunc_inhib/LTP/seed_store"/>
</dbReference>
<feature type="domain" description="Bifunctional inhibitor/plant lipid transfer protein/seed storage helical" evidence="6">
    <location>
        <begin position="27"/>
        <end position="111"/>
    </location>
</feature>
<evidence type="ECO:0000256" key="3">
    <source>
        <dbReference type="ARBA" id="ARBA00023157"/>
    </source>
</evidence>
<dbReference type="KEGG" id="aprc:113850962"/>
<evidence type="ECO:0000313" key="8">
    <source>
        <dbReference type="RefSeq" id="XP_027337269.1"/>
    </source>
</evidence>
<reference evidence="7" key="1">
    <citation type="journal article" date="2019" name="Toxins">
        <title>Detection of Abrin-Like and Prepropulchellin-Like Toxin Genes and Transcripts Using Whole Genome Sequencing and Full-Length Transcript Sequencing of Abrus precatorius.</title>
        <authorList>
            <person name="Hovde B.T."/>
            <person name="Daligault H.E."/>
            <person name="Hanschen E.R."/>
            <person name="Kunde Y.A."/>
            <person name="Johnson M.B."/>
            <person name="Starkenburg S.R."/>
            <person name="Johnson S.L."/>
        </authorList>
    </citation>
    <scope>NUCLEOTIDE SEQUENCE [LARGE SCALE GENOMIC DNA]</scope>
</reference>
<dbReference type="PRINTS" id="PR00382">
    <property type="entry name" value="LIPIDTRNSFER"/>
</dbReference>
<dbReference type="Proteomes" id="UP000694853">
    <property type="component" value="Unplaced"/>
</dbReference>
<dbReference type="GO" id="GO:0008289">
    <property type="term" value="F:lipid binding"/>
    <property type="evidence" value="ECO:0007669"/>
    <property type="project" value="UniProtKB-KW"/>
</dbReference>
<keyword evidence="2 4" id="KW-0813">Transport</keyword>
<dbReference type="RefSeq" id="XP_027337269.1">
    <property type="nucleotide sequence ID" value="XM_027481468.1"/>
</dbReference>
<protein>
    <recommendedName>
        <fullName evidence="4">Non-specific lipid-transfer protein</fullName>
    </recommendedName>
</protein>